<keyword evidence="4" id="KW-0812">Transmembrane</keyword>
<dbReference type="InterPro" id="IPR003594">
    <property type="entry name" value="HATPase_dom"/>
</dbReference>
<dbReference type="Pfam" id="PF02518">
    <property type="entry name" value="HATPase_c"/>
    <property type="match status" value="1"/>
</dbReference>
<feature type="transmembrane region" description="Helical" evidence="4">
    <location>
        <begin position="20"/>
        <end position="41"/>
    </location>
</feature>
<sequence length="402" mass="42096">MTAPATPLGSAQLPELEASLLRGLSLARLAVFAWMVVVVIVARNDVANPWVAWGGLGVIGVWSLWEFARVRAPMTQRFAGIVTVIETGLAAALLIADPWVWTSTVGQRYASAWPLMPVLAAAIIWERRGGLVAALTLGAVNAVALAGLAFVGELARLADAGGQSLSIASTVALWLVAGLAAGAVVERLGRAERRVAQAEVREEMARELHDGVLQTLAVVQRRSTDSELSRLARDQELDLRSWLFGDDDLAGPELALGPALRDVARRAERTHRLRVQVVGVGLDEDAGGGTEAAVDPSIIAALAGAAGEAMTNAAKHGNAGAVTLYVELDDDAVFVSVKDDGAGFDVEGAEAGIGMSQSITGRIEAVGGRVGWRSTAPHGAEVSLTVPLTDGRNQRRRGAEPR</sequence>
<dbReference type="EMBL" id="JADJZA010000006">
    <property type="protein sequence ID" value="MBK9297090.1"/>
    <property type="molecule type" value="Genomic_DNA"/>
</dbReference>
<dbReference type="Gene3D" id="3.30.565.10">
    <property type="entry name" value="Histidine kinase-like ATPase, C-terminal domain"/>
    <property type="match status" value="1"/>
</dbReference>
<keyword evidence="4" id="KW-0472">Membrane</keyword>
<feature type="transmembrane region" description="Helical" evidence="4">
    <location>
        <begin position="164"/>
        <end position="185"/>
    </location>
</feature>
<dbReference type="GO" id="GO:0016301">
    <property type="term" value="F:kinase activity"/>
    <property type="evidence" value="ECO:0007669"/>
    <property type="project" value="UniProtKB-KW"/>
</dbReference>
<accession>A0A936TFX7</accession>
<dbReference type="Proteomes" id="UP000727993">
    <property type="component" value="Unassembled WGS sequence"/>
</dbReference>
<dbReference type="AlphaFoldDB" id="A0A936TFX7"/>
<dbReference type="GO" id="GO:0005524">
    <property type="term" value="F:ATP binding"/>
    <property type="evidence" value="ECO:0007669"/>
    <property type="project" value="UniProtKB-KW"/>
</dbReference>
<evidence type="ECO:0000256" key="3">
    <source>
        <dbReference type="ARBA" id="ARBA00023012"/>
    </source>
</evidence>
<keyword evidence="1" id="KW-0808">Transferase</keyword>
<gene>
    <name evidence="6" type="ORF">IPN02_09700</name>
</gene>
<dbReference type="PANTHER" id="PTHR24421">
    <property type="entry name" value="NITRATE/NITRITE SENSOR PROTEIN NARX-RELATED"/>
    <property type="match status" value="1"/>
</dbReference>
<dbReference type="InterPro" id="IPR050482">
    <property type="entry name" value="Sensor_HK_TwoCompSys"/>
</dbReference>
<reference evidence="6 7" key="1">
    <citation type="submission" date="2020-10" db="EMBL/GenBank/DDBJ databases">
        <title>Connecting structure to function with the recovery of over 1000 high-quality activated sludge metagenome-assembled genomes encoding full-length rRNA genes using long-read sequencing.</title>
        <authorList>
            <person name="Singleton C.M."/>
            <person name="Petriglieri F."/>
            <person name="Kristensen J.M."/>
            <person name="Kirkegaard R.H."/>
            <person name="Michaelsen T.Y."/>
            <person name="Andersen M.H."/>
            <person name="Karst S.M."/>
            <person name="Dueholm M.S."/>
            <person name="Nielsen P.H."/>
            <person name="Albertsen M."/>
        </authorList>
    </citation>
    <scope>NUCLEOTIDE SEQUENCE [LARGE SCALE GENOMIC DNA]</scope>
    <source>
        <strain evidence="6">Lyne_18-Q3-R50-59_MAXAC.006</strain>
    </source>
</reference>
<evidence type="ECO:0000313" key="7">
    <source>
        <dbReference type="Proteomes" id="UP000727993"/>
    </source>
</evidence>
<dbReference type="SUPFAM" id="SSF55874">
    <property type="entry name" value="ATPase domain of HSP90 chaperone/DNA topoisomerase II/histidine kinase"/>
    <property type="match status" value="1"/>
</dbReference>
<keyword evidence="4" id="KW-1133">Transmembrane helix</keyword>
<dbReference type="InterPro" id="IPR036890">
    <property type="entry name" value="HATPase_C_sf"/>
</dbReference>
<name>A0A936TFX7_9ACTN</name>
<evidence type="ECO:0000259" key="5">
    <source>
        <dbReference type="Pfam" id="PF02518"/>
    </source>
</evidence>
<dbReference type="PANTHER" id="PTHR24421:SF61">
    <property type="entry name" value="OXYGEN SENSOR HISTIDINE KINASE NREB"/>
    <property type="match status" value="1"/>
</dbReference>
<keyword evidence="3" id="KW-0902">Two-component regulatory system</keyword>
<evidence type="ECO:0000256" key="2">
    <source>
        <dbReference type="ARBA" id="ARBA00022777"/>
    </source>
</evidence>
<evidence type="ECO:0000313" key="6">
    <source>
        <dbReference type="EMBL" id="MBK9297090.1"/>
    </source>
</evidence>
<keyword evidence="6" id="KW-0067">ATP-binding</keyword>
<feature type="transmembrane region" description="Helical" evidence="4">
    <location>
        <begin position="132"/>
        <end position="152"/>
    </location>
</feature>
<evidence type="ECO:0000256" key="4">
    <source>
        <dbReference type="SAM" id="Phobius"/>
    </source>
</evidence>
<feature type="domain" description="Histidine kinase/HSP90-like ATPase" evidence="5">
    <location>
        <begin position="305"/>
        <end position="389"/>
    </location>
</feature>
<evidence type="ECO:0000256" key="1">
    <source>
        <dbReference type="ARBA" id="ARBA00022679"/>
    </source>
</evidence>
<feature type="transmembrane region" description="Helical" evidence="4">
    <location>
        <begin position="108"/>
        <end position="125"/>
    </location>
</feature>
<keyword evidence="6" id="KW-0547">Nucleotide-binding</keyword>
<proteinExistence type="predicted"/>
<feature type="transmembrane region" description="Helical" evidence="4">
    <location>
        <begin position="47"/>
        <end position="65"/>
    </location>
</feature>
<comment type="caution">
    <text evidence="6">The sequence shown here is derived from an EMBL/GenBank/DDBJ whole genome shotgun (WGS) entry which is preliminary data.</text>
</comment>
<keyword evidence="2" id="KW-0418">Kinase</keyword>
<feature type="transmembrane region" description="Helical" evidence="4">
    <location>
        <begin position="77"/>
        <end position="96"/>
    </location>
</feature>
<dbReference type="GO" id="GO:0000160">
    <property type="term" value="P:phosphorelay signal transduction system"/>
    <property type="evidence" value="ECO:0007669"/>
    <property type="project" value="UniProtKB-KW"/>
</dbReference>
<organism evidence="6 7">
    <name type="scientific">Candidatus Neomicrothrix subdominans</name>
    <dbReference type="NCBI Taxonomy" id="2954438"/>
    <lineage>
        <taxon>Bacteria</taxon>
        <taxon>Bacillati</taxon>
        <taxon>Actinomycetota</taxon>
        <taxon>Acidimicrobiia</taxon>
        <taxon>Acidimicrobiales</taxon>
        <taxon>Microthrixaceae</taxon>
        <taxon>Candidatus Neomicrothrix</taxon>
    </lineage>
</organism>
<protein>
    <submittedName>
        <fullName evidence="6">ATP-binding protein</fullName>
    </submittedName>
</protein>